<feature type="region of interest" description="Disordered" evidence="1">
    <location>
        <begin position="25"/>
        <end position="55"/>
    </location>
</feature>
<dbReference type="Proteomes" id="UP001497444">
    <property type="component" value="Chromosome 19"/>
</dbReference>
<proteinExistence type="predicted"/>
<dbReference type="EMBL" id="OZ020114">
    <property type="protein sequence ID" value="CAK9266646.1"/>
    <property type="molecule type" value="Genomic_DNA"/>
</dbReference>
<name>A0ABP0WIE2_9BRYO</name>
<protein>
    <submittedName>
        <fullName evidence="2">Uncharacterized protein</fullName>
    </submittedName>
</protein>
<feature type="region of interest" description="Disordered" evidence="1">
    <location>
        <begin position="101"/>
        <end position="127"/>
    </location>
</feature>
<evidence type="ECO:0000313" key="3">
    <source>
        <dbReference type="Proteomes" id="UP001497444"/>
    </source>
</evidence>
<sequence length="127" mass="13918">MSRPPIFSDSPLQHLFVFKPLVAAERPPSVPPGTSNKDNKHDETVVKSREESYGEHRVREVASADCCSDGRECRGRHGAKRCRALPHPLPRSLQLLVQPRGVRAGGSPHPARAQTRAAHVSNEGSMI</sequence>
<reference evidence="2" key="1">
    <citation type="submission" date="2024-02" db="EMBL/GenBank/DDBJ databases">
        <authorList>
            <consortium name="ELIXIR-Norway"/>
            <consortium name="Elixir Norway"/>
        </authorList>
    </citation>
    <scope>NUCLEOTIDE SEQUENCE</scope>
</reference>
<gene>
    <name evidence="2" type="ORF">CSSPJE1EN1_LOCUS12124</name>
</gene>
<feature type="compositionally biased region" description="Basic and acidic residues" evidence="1">
    <location>
        <begin position="37"/>
        <end position="55"/>
    </location>
</feature>
<evidence type="ECO:0000256" key="1">
    <source>
        <dbReference type="SAM" id="MobiDB-lite"/>
    </source>
</evidence>
<evidence type="ECO:0000313" key="2">
    <source>
        <dbReference type="EMBL" id="CAK9266646.1"/>
    </source>
</evidence>
<organism evidence="2 3">
    <name type="scientific">Sphagnum jensenii</name>
    <dbReference type="NCBI Taxonomy" id="128206"/>
    <lineage>
        <taxon>Eukaryota</taxon>
        <taxon>Viridiplantae</taxon>
        <taxon>Streptophyta</taxon>
        <taxon>Embryophyta</taxon>
        <taxon>Bryophyta</taxon>
        <taxon>Sphagnophytina</taxon>
        <taxon>Sphagnopsida</taxon>
        <taxon>Sphagnales</taxon>
        <taxon>Sphagnaceae</taxon>
        <taxon>Sphagnum</taxon>
    </lineage>
</organism>
<accession>A0ABP0WIE2</accession>
<keyword evidence="3" id="KW-1185">Reference proteome</keyword>